<dbReference type="HOGENOM" id="CLU_013989_3_0_1"/>
<organism evidence="8 9">
    <name type="scientific">Oidiodendron maius (strain Zn)</name>
    <dbReference type="NCBI Taxonomy" id="913774"/>
    <lineage>
        <taxon>Eukaryota</taxon>
        <taxon>Fungi</taxon>
        <taxon>Dikarya</taxon>
        <taxon>Ascomycota</taxon>
        <taxon>Pezizomycotina</taxon>
        <taxon>Leotiomycetes</taxon>
        <taxon>Leotiomycetes incertae sedis</taxon>
        <taxon>Myxotrichaceae</taxon>
        <taxon>Oidiodendron</taxon>
    </lineage>
</organism>
<dbReference type="PROSITE" id="PS00518">
    <property type="entry name" value="ZF_RING_1"/>
    <property type="match status" value="1"/>
</dbReference>
<dbReference type="GO" id="GO:0061630">
    <property type="term" value="F:ubiquitin protein ligase activity"/>
    <property type="evidence" value="ECO:0007669"/>
    <property type="project" value="TreeGrafter"/>
</dbReference>
<name>A0A0C3GX80_OIDMZ</name>
<dbReference type="PROSITE" id="PS51787">
    <property type="entry name" value="LON_N"/>
    <property type="match status" value="1"/>
</dbReference>
<dbReference type="CDD" id="cd16514">
    <property type="entry name" value="RING-HC_LONFs_rpt2"/>
    <property type="match status" value="1"/>
</dbReference>
<dbReference type="SMART" id="SM00184">
    <property type="entry name" value="RING"/>
    <property type="match status" value="2"/>
</dbReference>
<dbReference type="GO" id="GO:0008270">
    <property type="term" value="F:zinc ion binding"/>
    <property type="evidence" value="ECO:0007669"/>
    <property type="project" value="UniProtKB-KW"/>
</dbReference>
<evidence type="ECO:0000256" key="1">
    <source>
        <dbReference type="ARBA" id="ARBA00022723"/>
    </source>
</evidence>
<dbReference type="InParanoid" id="A0A0C3GX80"/>
<dbReference type="PANTHER" id="PTHR23327:SF42">
    <property type="entry name" value="LON PEPTIDASE N-TERMINAL DOMAIN AND RING FINGER PROTEIN C14F5.10C"/>
    <property type="match status" value="1"/>
</dbReference>
<feature type="domain" description="Lon N-terminal" evidence="7">
    <location>
        <begin position="302"/>
        <end position="546"/>
    </location>
</feature>
<feature type="compositionally biased region" description="Basic and acidic residues" evidence="5">
    <location>
        <begin position="436"/>
        <end position="445"/>
    </location>
</feature>
<dbReference type="SUPFAM" id="SSF88697">
    <property type="entry name" value="PUA domain-like"/>
    <property type="match status" value="1"/>
</dbReference>
<dbReference type="OrthoDB" id="264917at2759"/>
<dbReference type="EMBL" id="KN832888">
    <property type="protein sequence ID" value="KIM94901.1"/>
    <property type="molecule type" value="Genomic_DNA"/>
</dbReference>
<dbReference type="Proteomes" id="UP000054321">
    <property type="component" value="Unassembled WGS sequence"/>
</dbReference>
<dbReference type="Pfam" id="PF13923">
    <property type="entry name" value="zf-C3HC4_2"/>
    <property type="match status" value="1"/>
</dbReference>
<dbReference type="PANTHER" id="PTHR23327">
    <property type="entry name" value="RING FINGER PROTEIN 127"/>
    <property type="match status" value="1"/>
</dbReference>
<sequence>MSATPDIVTSSPTLAPTASTSSASEHTNPVTPLNASRDARQIVRLAQCPKCSYPFREPVTLPCGRTLCKKCIPELHLRTNISYPATANRLRGFLCPFERCRREHAEGDYNVDVVLTKIIHHIWTEVSIYRNSIKASEELFQTGASEVKSTLHNTAEEVRELPGGRLLSTYIMVEEGQLAYDSEAIFPALDSPYETEQADSTLLGRLKGSTRPELDCQVCYSVFLDPLTSNCGHTLCRKCMHRVLDHSNLCPICRQPMELPPGPNARQAPSNALLTSWVSGLFEEDLVSRMEVEKFDNMDGDMELDTPLFVCTISFPHMATFLHIFEPRYRLMIRRVIEDNTRKFGMLLYNPTREAQGELGRVPFYEYGTLLSVVNMQLLPDGRSLLETVGISRFRVLRHSMLDGYTVGQIERVSDISITEEEAIEAAETSSSKEASSQDHTHFSPHEVSSGEEPDSSPSRDLDSLSTQELLEKGTSFINNMKEQSTTWLHNRVVNAYGDCPNDAALFPWWFASIVPASNAEKYRMLLTTSVRERLKLCVEWAEQLEARRWGSGSSCIVL</sequence>
<dbReference type="InterPro" id="IPR017907">
    <property type="entry name" value="Znf_RING_CS"/>
</dbReference>
<dbReference type="Pfam" id="PF13445">
    <property type="entry name" value="zf-RING_UBOX"/>
    <property type="match status" value="1"/>
</dbReference>
<feature type="compositionally biased region" description="Polar residues" evidence="5">
    <location>
        <begin position="25"/>
        <end position="34"/>
    </location>
</feature>
<dbReference type="SUPFAM" id="SSF57850">
    <property type="entry name" value="RING/U-box"/>
    <property type="match status" value="2"/>
</dbReference>
<feature type="compositionally biased region" description="Low complexity" evidence="5">
    <location>
        <begin position="9"/>
        <end position="24"/>
    </location>
</feature>
<protein>
    <recommendedName>
        <fullName evidence="10">RING-type domain-containing protein</fullName>
    </recommendedName>
</protein>
<dbReference type="SMART" id="SM00464">
    <property type="entry name" value="LON"/>
    <property type="match status" value="1"/>
</dbReference>
<dbReference type="Pfam" id="PF02190">
    <property type="entry name" value="LON_substr_bdg"/>
    <property type="match status" value="1"/>
</dbReference>
<feature type="compositionally biased region" description="Low complexity" evidence="5">
    <location>
        <begin position="426"/>
        <end position="435"/>
    </location>
</feature>
<dbReference type="Gene3D" id="1.20.58.1480">
    <property type="match status" value="1"/>
</dbReference>
<keyword evidence="1" id="KW-0479">Metal-binding</keyword>
<reference evidence="9" key="2">
    <citation type="submission" date="2015-01" db="EMBL/GenBank/DDBJ databases">
        <title>Evolutionary Origins and Diversification of the Mycorrhizal Mutualists.</title>
        <authorList>
            <consortium name="DOE Joint Genome Institute"/>
            <consortium name="Mycorrhizal Genomics Consortium"/>
            <person name="Kohler A."/>
            <person name="Kuo A."/>
            <person name="Nagy L.G."/>
            <person name="Floudas D."/>
            <person name="Copeland A."/>
            <person name="Barry K.W."/>
            <person name="Cichocki N."/>
            <person name="Veneault-Fourrey C."/>
            <person name="LaButti K."/>
            <person name="Lindquist E.A."/>
            <person name="Lipzen A."/>
            <person name="Lundell T."/>
            <person name="Morin E."/>
            <person name="Murat C."/>
            <person name="Riley R."/>
            <person name="Ohm R."/>
            <person name="Sun H."/>
            <person name="Tunlid A."/>
            <person name="Henrissat B."/>
            <person name="Grigoriev I.V."/>
            <person name="Hibbett D.S."/>
            <person name="Martin F."/>
        </authorList>
    </citation>
    <scope>NUCLEOTIDE SEQUENCE [LARGE SCALE GENOMIC DNA]</scope>
    <source>
        <strain evidence="9">Zn</strain>
    </source>
</reference>
<evidence type="ECO:0000313" key="8">
    <source>
        <dbReference type="EMBL" id="KIM94901.1"/>
    </source>
</evidence>
<keyword evidence="2 4" id="KW-0863">Zinc-finger</keyword>
<dbReference type="InterPro" id="IPR013083">
    <property type="entry name" value="Znf_RING/FYVE/PHD"/>
</dbReference>
<dbReference type="STRING" id="913774.A0A0C3GX80"/>
<feature type="region of interest" description="Disordered" evidence="5">
    <location>
        <begin position="424"/>
        <end position="464"/>
    </location>
</feature>
<dbReference type="PROSITE" id="PS50089">
    <property type="entry name" value="ZF_RING_2"/>
    <property type="match status" value="2"/>
</dbReference>
<dbReference type="InterPro" id="IPR027370">
    <property type="entry name" value="Znf-RING_euk"/>
</dbReference>
<dbReference type="Gene3D" id="3.30.40.10">
    <property type="entry name" value="Zinc/RING finger domain, C3HC4 (zinc finger)"/>
    <property type="match status" value="2"/>
</dbReference>
<feature type="domain" description="RING-type" evidence="6">
    <location>
        <begin position="48"/>
        <end position="99"/>
    </location>
</feature>
<evidence type="ECO:0000259" key="7">
    <source>
        <dbReference type="PROSITE" id="PS51787"/>
    </source>
</evidence>
<evidence type="ECO:0000259" key="6">
    <source>
        <dbReference type="PROSITE" id="PS50089"/>
    </source>
</evidence>
<keyword evidence="9" id="KW-1185">Reference proteome</keyword>
<gene>
    <name evidence="8" type="ORF">OIDMADRAFT_171768</name>
</gene>
<reference evidence="8 9" key="1">
    <citation type="submission" date="2014-04" db="EMBL/GenBank/DDBJ databases">
        <authorList>
            <consortium name="DOE Joint Genome Institute"/>
            <person name="Kuo A."/>
            <person name="Martino E."/>
            <person name="Perotto S."/>
            <person name="Kohler A."/>
            <person name="Nagy L.G."/>
            <person name="Floudas D."/>
            <person name="Copeland A."/>
            <person name="Barry K.W."/>
            <person name="Cichocki N."/>
            <person name="Veneault-Fourrey C."/>
            <person name="LaButti K."/>
            <person name="Lindquist E.A."/>
            <person name="Lipzen A."/>
            <person name="Lundell T."/>
            <person name="Morin E."/>
            <person name="Murat C."/>
            <person name="Sun H."/>
            <person name="Tunlid A."/>
            <person name="Henrissat B."/>
            <person name="Grigoriev I.V."/>
            <person name="Hibbett D.S."/>
            <person name="Martin F."/>
            <person name="Nordberg H.P."/>
            <person name="Cantor M.N."/>
            <person name="Hua S.X."/>
        </authorList>
    </citation>
    <scope>NUCLEOTIDE SEQUENCE [LARGE SCALE GENOMIC DNA]</scope>
    <source>
        <strain evidence="8 9">Zn</strain>
    </source>
</reference>
<evidence type="ECO:0000256" key="3">
    <source>
        <dbReference type="ARBA" id="ARBA00022833"/>
    </source>
</evidence>
<feature type="domain" description="RING-type" evidence="6">
    <location>
        <begin position="216"/>
        <end position="254"/>
    </location>
</feature>
<evidence type="ECO:0000256" key="2">
    <source>
        <dbReference type="ARBA" id="ARBA00022771"/>
    </source>
</evidence>
<proteinExistence type="predicted"/>
<evidence type="ECO:0000256" key="5">
    <source>
        <dbReference type="SAM" id="MobiDB-lite"/>
    </source>
</evidence>
<evidence type="ECO:0000256" key="4">
    <source>
        <dbReference type="PROSITE-ProRule" id="PRU00175"/>
    </source>
</evidence>
<dbReference type="InterPro" id="IPR001841">
    <property type="entry name" value="Znf_RING"/>
</dbReference>
<dbReference type="InterPro" id="IPR015947">
    <property type="entry name" value="PUA-like_sf"/>
</dbReference>
<dbReference type="InterPro" id="IPR003111">
    <property type="entry name" value="Lon_prtase_N"/>
</dbReference>
<evidence type="ECO:0008006" key="10">
    <source>
        <dbReference type="Google" id="ProtNLM"/>
    </source>
</evidence>
<feature type="region of interest" description="Disordered" evidence="5">
    <location>
        <begin position="1"/>
        <end position="34"/>
    </location>
</feature>
<dbReference type="Gene3D" id="2.30.130.40">
    <property type="entry name" value="LON domain-like"/>
    <property type="match status" value="1"/>
</dbReference>
<evidence type="ECO:0000313" key="9">
    <source>
        <dbReference type="Proteomes" id="UP000054321"/>
    </source>
</evidence>
<keyword evidence="3" id="KW-0862">Zinc</keyword>
<dbReference type="InterPro" id="IPR046336">
    <property type="entry name" value="Lon_prtase_N_sf"/>
</dbReference>
<dbReference type="AlphaFoldDB" id="A0A0C3GX80"/>
<accession>A0A0C3GX80</accession>